<evidence type="ECO:0000313" key="2">
    <source>
        <dbReference type="Proteomes" id="UP000010798"/>
    </source>
</evidence>
<dbReference type="Proteomes" id="UP000010798">
    <property type="component" value="Chromosome"/>
</dbReference>
<dbReference type="KEGG" id="saci:Sinac_1342"/>
<protein>
    <recommendedName>
        <fullName evidence="3">DUF4279 domain-containing protein</fullName>
    </recommendedName>
</protein>
<organism evidence="1 2">
    <name type="scientific">Singulisphaera acidiphila (strain ATCC BAA-1392 / DSM 18658 / VKM B-2454 / MOB10)</name>
    <dbReference type="NCBI Taxonomy" id="886293"/>
    <lineage>
        <taxon>Bacteria</taxon>
        <taxon>Pseudomonadati</taxon>
        <taxon>Planctomycetota</taxon>
        <taxon>Planctomycetia</taxon>
        <taxon>Isosphaerales</taxon>
        <taxon>Isosphaeraceae</taxon>
        <taxon>Singulisphaera</taxon>
    </lineage>
</organism>
<proteinExistence type="predicted"/>
<evidence type="ECO:0000313" key="1">
    <source>
        <dbReference type="EMBL" id="AGA25729.1"/>
    </source>
</evidence>
<evidence type="ECO:0008006" key="3">
    <source>
        <dbReference type="Google" id="ProtNLM"/>
    </source>
</evidence>
<dbReference type="EMBL" id="CP003364">
    <property type="protein sequence ID" value="AGA25729.1"/>
    <property type="molecule type" value="Genomic_DNA"/>
</dbReference>
<sequence>MKKYIVSFEIASFLHTLQELQNILNLPSMDDCKDLGESGVTVWRVYSLAEPAASIEDHFQSLLTEIKKATLDFAVLKSSDNVELYLNVACMFDTANCSVLITRSMIELAVQLDAEIEITTYVTDYS</sequence>
<dbReference type="AlphaFoldDB" id="L0D8J7"/>
<keyword evidence="2" id="KW-1185">Reference proteome</keyword>
<reference evidence="1 2" key="1">
    <citation type="submission" date="2012-02" db="EMBL/GenBank/DDBJ databases">
        <title>Complete sequence of chromosome of Singulisphaera acidiphila DSM 18658.</title>
        <authorList>
            <consortium name="US DOE Joint Genome Institute (JGI-PGF)"/>
            <person name="Lucas S."/>
            <person name="Copeland A."/>
            <person name="Lapidus A."/>
            <person name="Glavina del Rio T."/>
            <person name="Dalin E."/>
            <person name="Tice H."/>
            <person name="Bruce D."/>
            <person name="Goodwin L."/>
            <person name="Pitluck S."/>
            <person name="Peters L."/>
            <person name="Ovchinnikova G."/>
            <person name="Chertkov O."/>
            <person name="Kyrpides N."/>
            <person name="Mavromatis K."/>
            <person name="Ivanova N."/>
            <person name="Brettin T."/>
            <person name="Detter J.C."/>
            <person name="Han C."/>
            <person name="Larimer F."/>
            <person name="Land M."/>
            <person name="Hauser L."/>
            <person name="Markowitz V."/>
            <person name="Cheng J.-F."/>
            <person name="Hugenholtz P."/>
            <person name="Woyke T."/>
            <person name="Wu D."/>
            <person name="Tindall B."/>
            <person name="Pomrenke H."/>
            <person name="Brambilla E."/>
            <person name="Klenk H.-P."/>
            <person name="Eisen J.A."/>
        </authorList>
    </citation>
    <scope>NUCLEOTIDE SEQUENCE [LARGE SCALE GENOMIC DNA]</scope>
    <source>
        <strain evidence="2">ATCC BAA-1392 / DSM 18658 / VKM B-2454 / MOB10</strain>
    </source>
</reference>
<name>L0D8J7_SINAD</name>
<accession>L0D8J7</accession>
<dbReference type="HOGENOM" id="CLU_1980084_0_0_0"/>
<dbReference type="RefSeq" id="WP_015244903.1">
    <property type="nucleotide sequence ID" value="NC_019892.1"/>
</dbReference>
<gene>
    <name evidence="1" type="ordered locus">Sinac_1342</name>
</gene>